<dbReference type="GO" id="GO:0097363">
    <property type="term" value="F:protein O-acetylglucosaminyltransferase activity"/>
    <property type="evidence" value="ECO:0007669"/>
    <property type="project" value="UniProtKB-EC"/>
</dbReference>
<dbReference type="OrthoDB" id="255821at2"/>
<dbReference type="SUPFAM" id="SSF53756">
    <property type="entry name" value="UDP-Glycosyltransferase/glycogen phosphorylase"/>
    <property type="match status" value="1"/>
</dbReference>
<dbReference type="EC" id="2.4.1.255" evidence="3"/>
<feature type="domain" description="O-GlcNAc transferase C-terminal" evidence="9">
    <location>
        <begin position="495"/>
        <end position="678"/>
    </location>
</feature>
<evidence type="ECO:0000256" key="4">
    <source>
        <dbReference type="ARBA" id="ARBA00022676"/>
    </source>
</evidence>
<comment type="pathway">
    <text evidence="1">Protein modification; protein glycosylation.</text>
</comment>
<dbReference type="EMBL" id="QGHC01000006">
    <property type="protein sequence ID" value="PWK87538.1"/>
    <property type="molecule type" value="Genomic_DNA"/>
</dbReference>
<feature type="domain" description="O-GlcNAc transferase C-terminal" evidence="9">
    <location>
        <begin position="321"/>
        <end position="481"/>
    </location>
</feature>
<comment type="similarity">
    <text evidence="2">Belongs to the glycosyltransferase 41 family. O-GlcNAc transferase subfamily.</text>
</comment>
<comment type="caution">
    <text evidence="10">The sequence shown here is derived from an EMBL/GenBank/DDBJ whole genome shotgun (WGS) entry which is preliminary data.</text>
</comment>
<evidence type="ECO:0000259" key="9">
    <source>
        <dbReference type="Pfam" id="PF13844"/>
    </source>
</evidence>
<evidence type="ECO:0000313" key="10">
    <source>
        <dbReference type="EMBL" id="PWK87538.1"/>
    </source>
</evidence>
<dbReference type="Proteomes" id="UP000245812">
    <property type="component" value="Unassembled WGS sequence"/>
</dbReference>
<dbReference type="InterPro" id="IPR029489">
    <property type="entry name" value="OGT/SEC/SPY_C"/>
</dbReference>
<evidence type="ECO:0000256" key="7">
    <source>
        <dbReference type="ARBA" id="ARBA00022803"/>
    </source>
</evidence>
<evidence type="ECO:0000256" key="2">
    <source>
        <dbReference type="ARBA" id="ARBA00005386"/>
    </source>
</evidence>
<dbReference type="Gene3D" id="1.25.40.10">
    <property type="entry name" value="Tetratricopeptide repeat domain"/>
    <property type="match status" value="3"/>
</dbReference>
<accession>A0A316I303</accession>
<evidence type="ECO:0000313" key="11">
    <source>
        <dbReference type="Proteomes" id="UP000245812"/>
    </source>
</evidence>
<dbReference type="Pfam" id="PF13844">
    <property type="entry name" value="Glyco_transf_41"/>
    <property type="match status" value="2"/>
</dbReference>
<dbReference type="InterPro" id="IPR019734">
    <property type="entry name" value="TPR_rpt"/>
</dbReference>
<organism evidence="10 11">
    <name type="scientific">Fulvimonas soli</name>
    <dbReference type="NCBI Taxonomy" id="155197"/>
    <lineage>
        <taxon>Bacteria</taxon>
        <taxon>Pseudomonadati</taxon>
        <taxon>Pseudomonadota</taxon>
        <taxon>Gammaproteobacteria</taxon>
        <taxon>Lysobacterales</taxon>
        <taxon>Rhodanobacteraceae</taxon>
        <taxon>Fulvimonas</taxon>
    </lineage>
</organism>
<dbReference type="SUPFAM" id="SSF48452">
    <property type="entry name" value="TPR-like"/>
    <property type="match status" value="1"/>
</dbReference>
<reference evidence="10 11" key="1">
    <citation type="submission" date="2018-05" db="EMBL/GenBank/DDBJ databases">
        <title>Genomic Encyclopedia of Type Strains, Phase IV (KMG-IV): sequencing the most valuable type-strain genomes for metagenomic binning, comparative biology and taxonomic classification.</title>
        <authorList>
            <person name="Goeker M."/>
        </authorList>
    </citation>
    <scope>NUCLEOTIDE SEQUENCE [LARGE SCALE GENOMIC DNA]</scope>
    <source>
        <strain evidence="10 11">DSM 14263</strain>
    </source>
</reference>
<evidence type="ECO:0000256" key="6">
    <source>
        <dbReference type="ARBA" id="ARBA00022737"/>
    </source>
</evidence>
<evidence type="ECO:0000256" key="8">
    <source>
        <dbReference type="PROSITE-ProRule" id="PRU00339"/>
    </source>
</evidence>
<evidence type="ECO:0000256" key="5">
    <source>
        <dbReference type="ARBA" id="ARBA00022679"/>
    </source>
</evidence>
<keyword evidence="11" id="KW-1185">Reference proteome</keyword>
<dbReference type="RefSeq" id="WP_109723364.1">
    <property type="nucleotide sequence ID" value="NZ_MSZV01000059.1"/>
</dbReference>
<proteinExistence type="inferred from homology"/>
<dbReference type="Pfam" id="PF14559">
    <property type="entry name" value="TPR_19"/>
    <property type="match status" value="1"/>
</dbReference>
<dbReference type="AlphaFoldDB" id="A0A316I303"/>
<sequence length="701" mass="74601">MNPPRDPRIDALLPQVAALLQRGAWADAAAAAERALARYPAHAELQRLHGLALWQLGRLAEARLALRHAEALAPGSLEVQCNLAGVETDGGDAEAAIARLRAALRRAPGHAAVLLGLGNALMAAARFAEARESFATATHGAPTHPGLRLNLAAAELELGHHEQALQHIGEALQLEPRLAEAHALRGHVLQAMGRHAEAAESHLRAERAAPRDPRHAFQAGVALDECGELERAAEAHARALELAPDFHAALAQLVFAKRRLYDWRGLDALGARLREAVAADQAIVPPFPFLAEETDAALQLRCARAFAADVDRQAAPLRRRLAFAAAAPAATAPIRVGFVSNGFNEHPIGRLLAPLLEALRDDGALEPHLFATAADDGGALRRRLAAAAALHDAAGLDAAAQARQVHAAGIEVLFDLRGYGAGANVGLFELHPAPVQVNWFAYPASSGAPWTDYLLADAMVLPPVLRAHFSEKVLRLPRCFMPVAALDGVAAPPPREACGLPAHGVVFASFGNSYKLTPDGFARFMLVLQEVPDGVLWLQTAGAAADARLREAAAALGVDPRRLVFQPRLPQPDYLARYAHVDLFLDTLPYNAHAHAADALAAGCPLLTRAGATFTGRVAASLVQHAGLPELVCADEASWLAMAVELGRQPGTLRELRALLRRRHGDAGLFDTRGFAADFRRAVQAIGARHRIGRPPADLDF</sequence>
<evidence type="ECO:0000256" key="3">
    <source>
        <dbReference type="ARBA" id="ARBA00011970"/>
    </source>
</evidence>
<dbReference type="Gene3D" id="3.40.50.11380">
    <property type="match status" value="1"/>
</dbReference>
<dbReference type="SMART" id="SM00028">
    <property type="entry name" value="TPR"/>
    <property type="match status" value="7"/>
</dbReference>
<evidence type="ECO:0000256" key="1">
    <source>
        <dbReference type="ARBA" id="ARBA00004922"/>
    </source>
</evidence>
<dbReference type="Pfam" id="PF13432">
    <property type="entry name" value="TPR_16"/>
    <property type="match status" value="1"/>
</dbReference>
<dbReference type="PROSITE" id="PS50005">
    <property type="entry name" value="TPR"/>
    <property type="match status" value="1"/>
</dbReference>
<dbReference type="PANTHER" id="PTHR44998">
    <property type="match status" value="1"/>
</dbReference>
<gene>
    <name evidence="10" type="ORF">C7456_10626</name>
</gene>
<feature type="repeat" description="TPR" evidence="8">
    <location>
        <begin position="145"/>
        <end position="178"/>
    </location>
</feature>
<protein>
    <recommendedName>
        <fullName evidence="3">protein O-GlcNAc transferase</fullName>
        <ecNumber evidence="3">2.4.1.255</ecNumber>
    </recommendedName>
</protein>
<keyword evidence="4" id="KW-0328">Glycosyltransferase</keyword>
<dbReference type="InterPro" id="IPR011990">
    <property type="entry name" value="TPR-like_helical_dom_sf"/>
</dbReference>
<keyword evidence="6" id="KW-0677">Repeat</keyword>
<dbReference type="Gene3D" id="3.40.50.2000">
    <property type="entry name" value="Glycogen Phosphorylase B"/>
    <property type="match status" value="1"/>
</dbReference>
<keyword evidence="5 10" id="KW-0808">Transferase</keyword>
<name>A0A316I303_9GAMM</name>
<keyword evidence="7 8" id="KW-0802">TPR repeat</keyword>
<dbReference type="PANTHER" id="PTHR44998:SF1">
    <property type="entry name" value="UDP-N-ACETYLGLUCOSAMINE--PEPTIDE N-ACETYLGLUCOSAMINYLTRANSFERASE 110 KDA SUBUNIT"/>
    <property type="match status" value="1"/>
</dbReference>